<comment type="similarity">
    <text evidence="3">Belongs to the gas vesicle GvpF/GvpL family.</text>
</comment>
<dbReference type="Proteomes" id="UP001501444">
    <property type="component" value="Unassembled WGS sequence"/>
</dbReference>
<keyword evidence="5" id="KW-1185">Reference proteome</keyword>
<keyword evidence="1" id="KW-0304">Gas vesicle</keyword>
<dbReference type="PANTHER" id="PTHR36852">
    <property type="entry name" value="PROTEIN GVPL 2"/>
    <property type="match status" value="1"/>
</dbReference>
<protein>
    <submittedName>
        <fullName evidence="4">GvpL/GvpF family gas vesicle protein</fullName>
    </submittedName>
</protein>
<dbReference type="EMBL" id="BAAARV010000065">
    <property type="protein sequence ID" value="GAA2366871.1"/>
    <property type="molecule type" value="Genomic_DNA"/>
</dbReference>
<dbReference type="InterPro" id="IPR009430">
    <property type="entry name" value="GvpL/GvpF"/>
</dbReference>
<accession>A0ABN3H2N0</accession>
<name>A0ABN3H2N0_9ACTN</name>
<dbReference type="RefSeq" id="WP_344616480.1">
    <property type="nucleotide sequence ID" value="NZ_BAAARV010000065.1"/>
</dbReference>
<evidence type="ECO:0000313" key="5">
    <source>
        <dbReference type="Proteomes" id="UP001501444"/>
    </source>
</evidence>
<comment type="subcellular location">
    <subcellularLocation>
        <location evidence="2">Gas vesicle</location>
    </subcellularLocation>
</comment>
<dbReference type="Pfam" id="PF06386">
    <property type="entry name" value="GvpL_GvpF"/>
    <property type="match status" value="1"/>
</dbReference>
<organism evidence="4 5">
    <name type="scientific">Dactylosporangium salmoneum</name>
    <dbReference type="NCBI Taxonomy" id="53361"/>
    <lineage>
        <taxon>Bacteria</taxon>
        <taxon>Bacillati</taxon>
        <taxon>Actinomycetota</taxon>
        <taxon>Actinomycetes</taxon>
        <taxon>Micromonosporales</taxon>
        <taxon>Micromonosporaceae</taxon>
        <taxon>Dactylosporangium</taxon>
    </lineage>
</organism>
<evidence type="ECO:0000256" key="2">
    <source>
        <dbReference type="ARBA" id="ARBA00035108"/>
    </source>
</evidence>
<evidence type="ECO:0000256" key="1">
    <source>
        <dbReference type="ARBA" id="ARBA00022987"/>
    </source>
</evidence>
<evidence type="ECO:0000313" key="4">
    <source>
        <dbReference type="EMBL" id="GAA2366871.1"/>
    </source>
</evidence>
<proteinExistence type="inferred from homology"/>
<reference evidence="4 5" key="1">
    <citation type="journal article" date="2019" name="Int. J. Syst. Evol. Microbiol.">
        <title>The Global Catalogue of Microorganisms (GCM) 10K type strain sequencing project: providing services to taxonomists for standard genome sequencing and annotation.</title>
        <authorList>
            <consortium name="The Broad Institute Genomics Platform"/>
            <consortium name="The Broad Institute Genome Sequencing Center for Infectious Disease"/>
            <person name="Wu L."/>
            <person name="Ma J."/>
        </authorList>
    </citation>
    <scope>NUCLEOTIDE SEQUENCE [LARGE SCALE GENOMIC DNA]</scope>
    <source>
        <strain evidence="4 5">JCM 3272</strain>
    </source>
</reference>
<dbReference type="PANTHER" id="PTHR36852:SF1">
    <property type="entry name" value="PROTEIN GVPL 2"/>
    <property type="match status" value="1"/>
</dbReference>
<sequence length="252" mass="27139">MPEVTGVYVYGIVPGDVEADPEARGVGGDSASVTVVHHGRIAAMVSELDLDRPLGTPADLLSHETLLDATAAVVPVLPVRFGAVLTHRQAVVDELLAPHHDEFDAALRELEGKAQYVISARYVRDSVLREVIAADPQISRLREAIRDKPEDATRNERIALGQAVNTAIDARRQADTQAVAEAVAPVAEGVITREPAGEYEAAAVAVLADLDREQELVRKVEELAERRSGQLEVRLLGPLAPYDFVTALRPGE</sequence>
<gene>
    <name evidence="4" type="ORF">GCM10010170_065930</name>
</gene>
<comment type="caution">
    <text evidence="4">The sequence shown here is derived from an EMBL/GenBank/DDBJ whole genome shotgun (WGS) entry which is preliminary data.</text>
</comment>
<evidence type="ECO:0000256" key="3">
    <source>
        <dbReference type="ARBA" id="ARBA00035643"/>
    </source>
</evidence>